<evidence type="ECO:0000313" key="2">
    <source>
        <dbReference type="EMBL" id="XBY57684.1"/>
    </source>
</evidence>
<dbReference type="EMBL" id="CP158484">
    <property type="protein sequence ID" value="XBY57684.1"/>
    <property type="molecule type" value="Genomic_DNA"/>
</dbReference>
<evidence type="ECO:0000259" key="1">
    <source>
        <dbReference type="Pfam" id="PF11726"/>
    </source>
</evidence>
<dbReference type="RefSeq" id="WP_350359453.1">
    <property type="nucleotide sequence ID" value="NZ_CP158484.1"/>
</dbReference>
<reference evidence="2" key="1">
    <citation type="submission" date="2024-02" db="EMBL/GenBank/DDBJ databases">
        <title>Complete genome sequence of Vreelandella sp. SM1641, a marine exopolysaccharide-producing bacterium isolated from deep-sea hydrothermal sediment of the southwest Indian Ocean.</title>
        <authorList>
            <person name="Zhu H."/>
            <person name="Sun M."/>
        </authorList>
    </citation>
    <scope>NUCLEOTIDE SEQUENCE</scope>
    <source>
        <strain evidence="2">SM1641</strain>
    </source>
</reference>
<protein>
    <submittedName>
        <fullName evidence="2">Inovirus-type Gp2 protein</fullName>
    </submittedName>
</protein>
<dbReference type="Pfam" id="PF11726">
    <property type="entry name" value="YagK_YfjJ_C"/>
    <property type="match status" value="1"/>
</dbReference>
<dbReference type="InterPro" id="IPR057271">
    <property type="entry name" value="YagK_YfjJ_C"/>
</dbReference>
<sequence length="230" mass="27685">MFDHHPLRHPLNDKLRLYYDNIYQGFDVSQRKNGPLIENYLERAFLTLNTICHLQREVFVFRIDLRFPDAMQRSSMHDNNDVLAAFFRYFRHEIRKANTKHQTPVRYLWAREQDTSDKPHYHVMMFVNKAAFDNLGYFAPDEYGMYTLDNLYHRMMRAWLKAMGFDSDDSWFKQLVHVSENPVTEVPWSRILHRHDWVSMDETMFMASYLCKAHSKTIGKGMHVFDYSRA</sequence>
<gene>
    <name evidence="2" type="ORF">V8F66_15475</name>
</gene>
<organism evidence="2">
    <name type="scientific">Vreelandella sp. SM1641</name>
    <dbReference type="NCBI Taxonomy" id="3126101"/>
    <lineage>
        <taxon>Bacteria</taxon>
        <taxon>Pseudomonadati</taxon>
        <taxon>Pseudomonadota</taxon>
        <taxon>Gammaproteobacteria</taxon>
        <taxon>Oceanospirillales</taxon>
        <taxon>Halomonadaceae</taxon>
        <taxon>Vreelandella</taxon>
    </lineage>
</organism>
<accession>A0AAU7XIG3</accession>
<proteinExistence type="predicted"/>
<dbReference type="KEGG" id="vrs:V8F66_15475"/>
<name>A0AAU7XIG3_9GAMM</name>
<feature type="domain" description="YagK/YfjJ C-terminal" evidence="1">
    <location>
        <begin position="57"/>
        <end position="226"/>
    </location>
</feature>
<dbReference type="AlphaFoldDB" id="A0AAU7XIG3"/>